<evidence type="ECO:0000256" key="1">
    <source>
        <dbReference type="SAM" id="MobiDB-lite"/>
    </source>
</evidence>
<feature type="compositionally biased region" description="Low complexity" evidence="1">
    <location>
        <begin position="81"/>
        <end position="96"/>
    </location>
</feature>
<feature type="region of interest" description="Disordered" evidence="1">
    <location>
        <begin position="51"/>
        <end position="164"/>
    </location>
</feature>
<reference evidence="2" key="1">
    <citation type="submission" date="2013-05" db="EMBL/GenBank/DDBJ databases">
        <title>Building the sugarcane genome for biotechnology and identifying evolutionary trends.</title>
        <authorList>
            <person name="De Setta N."/>
            <person name="Monteiro-Vitorello C.B."/>
            <person name="Metcalfe C.J."/>
            <person name="Cruz G.M.Q."/>
            <person name="Del Bem L.E."/>
            <person name="Vicentini R."/>
            <person name="Nogueira F.T.S."/>
            <person name="Campos R.A."/>
            <person name="Nunes S.L."/>
            <person name="Turrini P.C.G."/>
            <person name="Vieira A.P."/>
            <person name="Cruz E.A.O."/>
            <person name="Correa T.C.S."/>
            <person name="Hotta C.T."/>
            <person name="de Mello-Varani A."/>
            <person name="Vautrin S."/>
            <person name="Trindade A.S."/>
            <person name="Vilela M.M."/>
            <person name="Horta C.L."/>
            <person name="Sato P.M."/>
            <person name="de Andrade R.F."/>
            <person name="Nishiyama M.Y."/>
            <person name="Cardoso-Silva C.B."/>
            <person name="Scortecci K.C."/>
            <person name="Garcia A.A.F."/>
            <person name="Carneiro M.S."/>
            <person name="Kim C."/>
            <person name="Paterson A.H."/>
            <person name="Berges H."/>
            <person name="D'Hont A."/>
            <person name="de-Souza A.P."/>
            <person name="Souza G.M."/>
            <person name="Vincentz M."/>
            <person name="Kitajima J.P."/>
            <person name="Van Sluys M.-A."/>
        </authorList>
    </citation>
    <scope>NUCLEOTIDE SEQUENCE</scope>
</reference>
<protein>
    <submittedName>
        <fullName evidence="2">Uncharacterized protein</fullName>
    </submittedName>
</protein>
<organism evidence="2">
    <name type="scientific">Saccharum hybrid cultivar R570</name>
    <dbReference type="NCBI Taxonomy" id="131158"/>
    <lineage>
        <taxon>Eukaryota</taxon>
        <taxon>Viridiplantae</taxon>
        <taxon>Streptophyta</taxon>
        <taxon>Embryophyta</taxon>
        <taxon>Tracheophyta</taxon>
        <taxon>Spermatophyta</taxon>
        <taxon>Magnoliopsida</taxon>
        <taxon>Liliopsida</taxon>
        <taxon>Poales</taxon>
        <taxon>Poaceae</taxon>
        <taxon>PACMAD clade</taxon>
        <taxon>Panicoideae</taxon>
        <taxon>Andropogonodae</taxon>
        <taxon>Andropogoneae</taxon>
        <taxon>Saccharinae</taxon>
        <taxon>Saccharum</taxon>
        <taxon>Saccharum officinarum species complex</taxon>
    </lineage>
</organism>
<dbReference type="AlphaFoldDB" id="A0A059Q2W8"/>
<name>A0A059Q2W8_9POAL</name>
<feature type="region of interest" description="Disordered" evidence="1">
    <location>
        <begin position="1"/>
        <end position="31"/>
    </location>
</feature>
<accession>A0A059Q2W8</accession>
<gene>
    <name evidence="2" type="ORF">SHCRBa_008_G08_R_70</name>
</gene>
<evidence type="ECO:0000313" key="2">
    <source>
        <dbReference type="EMBL" id="AGT16561.1"/>
    </source>
</evidence>
<proteinExistence type="predicted"/>
<dbReference type="EMBL" id="KF184673">
    <property type="protein sequence ID" value="AGT16561.1"/>
    <property type="molecule type" value="Genomic_DNA"/>
</dbReference>
<sequence length="254" mass="27790">MVRCKNAGGAPGDGDDSPPRRSEIARGKRIKVMARKKKKTLTEAEIAQAVADAAEQAERGGRSSGIRIGERRFYLEGRQLGTEATEGTEDTGATEGMSVDPPPEAPEAPEATEATEDTEEQPSQSPPRRRSTRARTQVTPRPEGQRRGARPPPRARGSPPVEHFDLRGATARQVQGLRFVEVSRWFPPVRDPRASEGFYTPLQEDFYRALVDSVTRDQALVPGQRVRPEVPETAAEQDATVDELAEAELADLDA</sequence>
<feature type="compositionally biased region" description="Basic and acidic residues" evidence="1">
    <location>
        <begin position="17"/>
        <end position="26"/>
    </location>
</feature>